<evidence type="ECO:0000256" key="1">
    <source>
        <dbReference type="SAM" id="MobiDB-lite"/>
    </source>
</evidence>
<gene>
    <name evidence="2" type="ORF">GCM10007874_11130</name>
</gene>
<evidence type="ECO:0000313" key="3">
    <source>
        <dbReference type="Proteomes" id="UP001156882"/>
    </source>
</evidence>
<feature type="region of interest" description="Disordered" evidence="1">
    <location>
        <begin position="1"/>
        <end position="23"/>
    </location>
</feature>
<organism evidence="2 3">
    <name type="scientific">Labrys miyagiensis</name>
    <dbReference type="NCBI Taxonomy" id="346912"/>
    <lineage>
        <taxon>Bacteria</taxon>
        <taxon>Pseudomonadati</taxon>
        <taxon>Pseudomonadota</taxon>
        <taxon>Alphaproteobacteria</taxon>
        <taxon>Hyphomicrobiales</taxon>
        <taxon>Xanthobacteraceae</taxon>
        <taxon>Labrys</taxon>
    </lineage>
</organism>
<name>A0ABQ6CEK9_9HYPH</name>
<dbReference type="Proteomes" id="UP001156882">
    <property type="component" value="Unassembled WGS sequence"/>
</dbReference>
<sequence length="111" mass="11895">MPLALSQHAAQRQRSRDNASANTQKISPSVDYLPIFHLCRGACYPCGSIPGAAFMSLATAILFGKITKSVATLLAIANGKDLGDRRLGPWPYTGAHAQWCDPAFSFVVVSM</sequence>
<feature type="compositionally biased region" description="Polar residues" evidence="1">
    <location>
        <begin position="8"/>
        <end position="23"/>
    </location>
</feature>
<proteinExistence type="predicted"/>
<protein>
    <submittedName>
        <fullName evidence="2">Uncharacterized protein</fullName>
    </submittedName>
</protein>
<keyword evidence="3" id="KW-1185">Reference proteome</keyword>
<accession>A0ABQ6CEK9</accession>
<comment type="caution">
    <text evidence="2">The sequence shown here is derived from an EMBL/GenBank/DDBJ whole genome shotgun (WGS) entry which is preliminary data.</text>
</comment>
<reference evidence="3" key="1">
    <citation type="journal article" date="2019" name="Int. J. Syst. Evol. Microbiol.">
        <title>The Global Catalogue of Microorganisms (GCM) 10K type strain sequencing project: providing services to taxonomists for standard genome sequencing and annotation.</title>
        <authorList>
            <consortium name="The Broad Institute Genomics Platform"/>
            <consortium name="The Broad Institute Genome Sequencing Center for Infectious Disease"/>
            <person name="Wu L."/>
            <person name="Ma J."/>
        </authorList>
    </citation>
    <scope>NUCLEOTIDE SEQUENCE [LARGE SCALE GENOMIC DNA]</scope>
    <source>
        <strain evidence="3">NBRC 101365</strain>
    </source>
</reference>
<dbReference type="EMBL" id="BSPC01000008">
    <property type="protein sequence ID" value="GLS18097.1"/>
    <property type="molecule type" value="Genomic_DNA"/>
</dbReference>
<evidence type="ECO:0000313" key="2">
    <source>
        <dbReference type="EMBL" id="GLS18097.1"/>
    </source>
</evidence>